<protein>
    <submittedName>
        <fullName evidence="3">TIGR02301 family protein</fullName>
    </submittedName>
</protein>
<dbReference type="Pfam" id="PF09539">
    <property type="entry name" value="DUF2385"/>
    <property type="match status" value="1"/>
</dbReference>
<dbReference type="AlphaFoldDB" id="A0A3S3U788"/>
<dbReference type="OrthoDB" id="8481666at2"/>
<evidence type="ECO:0000313" key="4">
    <source>
        <dbReference type="Proteomes" id="UP000286997"/>
    </source>
</evidence>
<accession>A0A3S3U788</accession>
<organism evidence="3 4">
    <name type="scientific">Methylobacterium oryzihabitans</name>
    <dbReference type="NCBI Taxonomy" id="2499852"/>
    <lineage>
        <taxon>Bacteria</taxon>
        <taxon>Pseudomonadati</taxon>
        <taxon>Pseudomonadota</taxon>
        <taxon>Alphaproteobacteria</taxon>
        <taxon>Hyphomicrobiales</taxon>
        <taxon>Methylobacteriaceae</taxon>
        <taxon>Methylobacterium</taxon>
    </lineage>
</organism>
<evidence type="ECO:0000256" key="2">
    <source>
        <dbReference type="SAM" id="SignalP"/>
    </source>
</evidence>
<dbReference type="RefSeq" id="WP_127730385.1">
    <property type="nucleotide sequence ID" value="NZ_SACP01000013.1"/>
</dbReference>
<gene>
    <name evidence="3" type="ORF">EOE48_14775</name>
</gene>
<dbReference type="NCBIfam" id="TIGR02301">
    <property type="entry name" value="TIGR02301 family protein"/>
    <property type="match status" value="1"/>
</dbReference>
<dbReference type="InterPro" id="IPR012645">
    <property type="entry name" value="CHP02301"/>
</dbReference>
<proteinExistence type="predicted"/>
<name>A0A3S3U788_9HYPH</name>
<comment type="caution">
    <text evidence="3">The sequence shown here is derived from an EMBL/GenBank/DDBJ whole genome shotgun (WGS) entry which is preliminary data.</text>
</comment>
<evidence type="ECO:0000313" key="3">
    <source>
        <dbReference type="EMBL" id="RVU17167.1"/>
    </source>
</evidence>
<sequence>MSRLILAAALVLALGAGAAAQTRARAPAKPPEKEAPPPPPADLPAPYDRDLLRLSEILGALGFLRDLCGQPDAAEWPARMQALIEAEGGSQARRDRLAGAYNRGYRGYAVNYRTCTASAREAATRFLAEGERLSVTLSGRFGG</sequence>
<keyword evidence="2" id="KW-0732">Signal</keyword>
<feature type="region of interest" description="Disordered" evidence="1">
    <location>
        <begin position="22"/>
        <end position="46"/>
    </location>
</feature>
<feature type="signal peptide" evidence="2">
    <location>
        <begin position="1"/>
        <end position="18"/>
    </location>
</feature>
<dbReference type="Proteomes" id="UP000286997">
    <property type="component" value="Unassembled WGS sequence"/>
</dbReference>
<dbReference type="EMBL" id="SACP01000013">
    <property type="protein sequence ID" value="RVU17167.1"/>
    <property type="molecule type" value="Genomic_DNA"/>
</dbReference>
<feature type="chain" id="PRO_5018731614" evidence="2">
    <location>
        <begin position="19"/>
        <end position="143"/>
    </location>
</feature>
<reference evidence="3 4" key="1">
    <citation type="submission" date="2019-01" db="EMBL/GenBank/DDBJ databases">
        <authorList>
            <person name="Chen W.-M."/>
        </authorList>
    </citation>
    <scope>NUCLEOTIDE SEQUENCE [LARGE SCALE GENOMIC DNA]</scope>
    <source>
        <strain evidence="3 4">TER-1</strain>
    </source>
</reference>
<keyword evidence="4" id="KW-1185">Reference proteome</keyword>
<evidence type="ECO:0000256" key="1">
    <source>
        <dbReference type="SAM" id="MobiDB-lite"/>
    </source>
</evidence>